<dbReference type="EMBL" id="RSCE01000022">
    <property type="protein sequence ID" value="RSH76681.1"/>
    <property type="molecule type" value="Genomic_DNA"/>
</dbReference>
<name>A0A427XCR0_9TREE</name>
<dbReference type="InterPro" id="IPR029149">
    <property type="entry name" value="Creatin/AminoP/Spt16_N"/>
</dbReference>
<dbReference type="PROSITE" id="PS00491">
    <property type="entry name" value="PROLINE_PEPTIDASE"/>
    <property type="match status" value="1"/>
</dbReference>
<protein>
    <recommendedName>
        <fullName evidence="15">Aminopeptidase P N-terminal domain-containing protein</fullName>
    </recommendedName>
</protein>
<sequence>MITPRRLQALRSVSSRAAQSRCGRTGAPRAISINTAGKTNEYDNARVIGMPPPDDATSSSLSSSSSQSPEYDSIYSSSDPIYQWSSASASDQSSSNGWAAGAASSDSTLDESNPAGLAVAPVPLPTPALATRRRVRHPFDSHAFVSHLERASLPLQTAKNFMEGAREVLVDRTERVTGNMLSREELDNEAYLFKAAMSKLRTEFNVRNRNTGQVARDTVGALRRELERVEHKMAGDMQVLKHDVELDLNNRKDENRNDKKNRDIMIEEINSRATISVGDLRTEIESAKWEATRRAIATIVTFVILGVGISTIGWPWDWGQTGPHGHNPPPPLPQPTPSVHPLPAIETRDVGVGTDEDLFKDEYAARIDKLLSSVQPEPKPKPKRRPSKSEVIAIAVGNLWCERFGLPGAAVEIRPALRLGACNRVVPDLAGFHLMIAHALRIKLHNLGIVSSLHSTSIQHTMTIANGNTEPAPSGSKFPARAHAAKLATELSRLLTEADRAGVHAVFLQGLPTSCRDDTDRELPYRKSQVCYLQVLKLTRRLCLSCRLDTCLPHCLRPADQEANFNYLTGAHDVPSTSVLIVFKPGANELHHTLFIPRADPLETMWSVAPPTLEDAAGRFDTDKLGHTDELKAALTPLADASVTLHTLPLTHDFPPLPQDVLSLAGAFKHRTDLLRDALHVARLTKTEDEIDLIRRANKITSGAHEVLMRELGRFAALRAKTANTNVKEERTGHETLTQWEVESEADAEALFVATCRRMGAEQAYLPICASGSRASTLHYVCNDRLFPSTARPRAPGDTTFTPRRLARGCCGDVADHTHETPSLSLHTGSFEPQVLLVDAGCDWHGYASDVTRTIPVGNGGKFTERAGEIYELVLRMQKECEDLVRVGAHWDTLHLHAHKVLIDGFLKLGIFKGTPEAVLQSGISAPFFPHGLGHSLGLDVHDSLQYLRTTKVDLPETSSSTPAHLYAYLRIRVPLRAGMVLTVEPGCYFPPQLLDTHKVWDSEFVDQEVLKKYLPVGGVRIEDVVVVREDGPCENLTTVGRERAWIEARCSGQ</sequence>
<dbReference type="GO" id="GO:0016020">
    <property type="term" value="C:membrane"/>
    <property type="evidence" value="ECO:0007669"/>
    <property type="project" value="UniProtKB-SubCell"/>
</dbReference>
<dbReference type="Pfam" id="PF00557">
    <property type="entry name" value="Peptidase_M24"/>
    <property type="match status" value="1"/>
</dbReference>
<dbReference type="SUPFAM" id="SSF55920">
    <property type="entry name" value="Creatinase/aminopeptidase"/>
    <property type="match status" value="2"/>
</dbReference>
<dbReference type="SMART" id="SM01011">
    <property type="entry name" value="AMP_N"/>
    <property type="match status" value="1"/>
</dbReference>
<dbReference type="InterPro" id="IPR000994">
    <property type="entry name" value="Pept_M24"/>
</dbReference>
<evidence type="ECO:0000256" key="13">
    <source>
        <dbReference type="RuleBase" id="RU000590"/>
    </source>
</evidence>
<evidence type="ECO:0000256" key="14">
    <source>
        <dbReference type="SAM" id="MobiDB-lite"/>
    </source>
</evidence>
<dbReference type="PANTHER" id="PTHR43226:SF1">
    <property type="entry name" value="XAA-PRO DIPEPTIDASE"/>
    <property type="match status" value="1"/>
</dbReference>
<evidence type="ECO:0000256" key="4">
    <source>
        <dbReference type="ARBA" id="ARBA00008766"/>
    </source>
</evidence>
<comment type="cofactor">
    <cofactor evidence="1">
        <name>Mn(2+)</name>
        <dbReference type="ChEBI" id="CHEBI:29035"/>
    </cofactor>
</comment>
<feature type="region of interest" description="Disordered" evidence="14">
    <location>
        <begin position="87"/>
        <end position="122"/>
    </location>
</feature>
<feature type="domain" description="Aminopeptidase P N-terminal" evidence="15">
    <location>
        <begin position="478"/>
        <end position="655"/>
    </location>
</feature>
<dbReference type="InterPro" id="IPR007865">
    <property type="entry name" value="Aminopep_P_N"/>
</dbReference>
<feature type="region of interest" description="Disordered" evidence="14">
    <location>
        <begin position="320"/>
        <end position="340"/>
    </location>
</feature>
<gene>
    <name evidence="16" type="ORF">EHS24_005429</name>
</gene>
<keyword evidence="9" id="KW-0175">Coiled coil</keyword>
<keyword evidence="11" id="KW-0472">Membrane</keyword>
<evidence type="ECO:0000256" key="12">
    <source>
        <dbReference type="ARBA" id="ARBA00023211"/>
    </source>
</evidence>
<organism evidence="16 17">
    <name type="scientific">Apiotrichum porosum</name>
    <dbReference type="NCBI Taxonomy" id="105984"/>
    <lineage>
        <taxon>Eukaryota</taxon>
        <taxon>Fungi</taxon>
        <taxon>Dikarya</taxon>
        <taxon>Basidiomycota</taxon>
        <taxon>Agaricomycotina</taxon>
        <taxon>Tremellomycetes</taxon>
        <taxon>Trichosporonales</taxon>
        <taxon>Trichosporonaceae</taxon>
        <taxon>Apiotrichum</taxon>
    </lineage>
</organism>
<evidence type="ECO:0000256" key="8">
    <source>
        <dbReference type="ARBA" id="ARBA00022989"/>
    </source>
</evidence>
<evidence type="ECO:0000313" key="16">
    <source>
        <dbReference type="EMBL" id="RSH76681.1"/>
    </source>
</evidence>
<dbReference type="PANTHER" id="PTHR43226">
    <property type="entry name" value="XAA-PRO AMINOPEPTIDASE 3"/>
    <property type="match status" value="1"/>
</dbReference>
<keyword evidence="8" id="KW-1133">Transmembrane helix</keyword>
<dbReference type="InterPro" id="IPR036005">
    <property type="entry name" value="Creatinase/aminopeptidase-like"/>
</dbReference>
<keyword evidence="6 13" id="KW-0479">Metal-binding</keyword>
<dbReference type="InterPro" id="IPR024461">
    <property type="entry name" value="CCDC90-like"/>
</dbReference>
<feature type="compositionally biased region" description="Low complexity" evidence="14">
    <location>
        <begin position="55"/>
        <end position="74"/>
    </location>
</feature>
<dbReference type="GO" id="GO:0006508">
    <property type="term" value="P:proteolysis"/>
    <property type="evidence" value="ECO:0007669"/>
    <property type="project" value="TreeGrafter"/>
</dbReference>
<dbReference type="Pfam" id="PF07798">
    <property type="entry name" value="CCDC90-like"/>
    <property type="match status" value="1"/>
</dbReference>
<evidence type="ECO:0000256" key="9">
    <source>
        <dbReference type="ARBA" id="ARBA00023054"/>
    </source>
</evidence>
<evidence type="ECO:0000256" key="1">
    <source>
        <dbReference type="ARBA" id="ARBA00001936"/>
    </source>
</evidence>
<keyword evidence="5" id="KW-0812">Transmembrane</keyword>
<dbReference type="AlphaFoldDB" id="A0A427XCR0"/>
<dbReference type="GO" id="GO:0005739">
    <property type="term" value="C:mitochondrion"/>
    <property type="evidence" value="ECO:0007669"/>
    <property type="project" value="UniProtKB-SubCell"/>
</dbReference>
<evidence type="ECO:0000256" key="6">
    <source>
        <dbReference type="ARBA" id="ARBA00022723"/>
    </source>
</evidence>
<dbReference type="InterPro" id="IPR052433">
    <property type="entry name" value="X-Pro_dipept-like"/>
</dbReference>
<proteinExistence type="inferred from homology"/>
<dbReference type="RefSeq" id="XP_028471828.1">
    <property type="nucleotide sequence ID" value="XM_028620953.1"/>
</dbReference>
<evidence type="ECO:0000256" key="2">
    <source>
        <dbReference type="ARBA" id="ARBA00004173"/>
    </source>
</evidence>
<dbReference type="InterPro" id="IPR001131">
    <property type="entry name" value="Peptidase_M24B_aminopep-P_CS"/>
</dbReference>
<evidence type="ECO:0000256" key="3">
    <source>
        <dbReference type="ARBA" id="ARBA00004370"/>
    </source>
</evidence>
<evidence type="ECO:0000313" key="17">
    <source>
        <dbReference type="Proteomes" id="UP000279236"/>
    </source>
</evidence>
<accession>A0A427XCR0</accession>
<dbReference type="Proteomes" id="UP000279236">
    <property type="component" value="Unassembled WGS sequence"/>
</dbReference>
<feature type="compositionally biased region" description="Low complexity" evidence="14">
    <location>
        <begin position="87"/>
        <end position="107"/>
    </location>
</feature>
<comment type="caution">
    <text evidence="16">The sequence shown here is derived from an EMBL/GenBank/DDBJ whole genome shotgun (WGS) entry which is preliminary data.</text>
</comment>
<keyword evidence="12" id="KW-0464">Manganese</keyword>
<feature type="region of interest" description="Disordered" evidence="14">
    <location>
        <begin position="1"/>
        <end position="74"/>
    </location>
</feature>
<dbReference type="STRING" id="105984.A0A427XCR0"/>
<feature type="compositionally biased region" description="Pro residues" evidence="14">
    <location>
        <begin position="326"/>
        <end position="340"/>
    </location>
</feature>
<dbReference type="Gene3D" id="3.40.350.10">
    <property type="entry name" value="Creatinase/prolidase N-terminal domain"/>
    <property type="match status" value="1"/>
</dbReference>
<comment type="subcellular location">
    <subcellularLocation>
        <location evidence="3">Membrane</location>
    </subcellularLocation>
    <subcellularLocation>
        <location evidence="2">Mitochondrion</location>
    </subcellularLocation>
</comment>
<dbReference type="GO" id="GO:0030145">
    <property type="term" value="F:manganese ion binding"/>
    <property type="evidence" value="ECO:0007669"/>
    <property type="project" value="InterPro"/>
</dbReference>
<evidence type="ECO:0000256" key="10">
    <source>
        <dbReference type="ARBA" id="ARBA00023128"/>
    </source>
</evidence>
<dbReference type="CDD" id="cd01087">
    <property type="entry name" value="Prolidase"/>
    <property type="match status" value="1"/>
</dbReference>
<keyword evidence="10" id="KW-0496">Mitochondrion</keyword>
<evidence type="ECO:0000256" key="11">
    <source>
        <dbReference type="ARBA" id="ARBA00023136"/>
    </source>
</evidence>
<keyword evidence="17" id="KW-1185">Reference proteome</keyword>
<reference evidence="16 17" key="1">
    <citation type="submission" date="2018-11" db="EMBL/GenBank/DDBJ databases">
        <title>Genome sequence of Apiotrichum porosum DSM 27194.</title>
        <authorList>
            <person name="Aliyu H."/>
            <person name="Gorte O."/>
            <person name="Ochsenreither K."/>
        </authorList>
    </citation>
    <scope>NUCLEOTIDE SEQUENCE [LARGE SCALE GENOMIC DNA]</scope>
    <source>
        <strain evidence="16 17">DSM 27194</strain>
    </source>
</reference>
<evidence type="ECO:0000256" key="7">
    <source>
        <dbReference type="ARBA" id="ARBA00022801"/>
    </source>
</evidence>
<dbReference type="GeneID" id="39589972"/>
<dbReference type="OrthoDB" id="10261878at2759"/>
<keyword evidence="7" id="KW-0378">Hydrolase</keyword>
<evidence type="ECO:0000259" key="15">
    <source>
        <dbReference type="SMART" id="SM01011"/>
    </source>
</evidence>
<dbReference type="GO" id="GO:0070006">
    <property type="term" value="F:metalloaminopeptidase activity"/>
    <property type="evidence" value="ECO:0007669"/>
    <property type="project" value="InterPro"/>
</dbReference>
<dbReference type="Gene3D" id="3.90.230.10">
    <property type="entry name" value="Creatinase/methionine aminopeptidase superfamily"/>
    <property type="match status" value="1"/>
</dbReference>
<evidence type="ECO:0000256" key="5">
    <source>
        <dbReference type="ARBA" id="ARBA00022692"/>
    </source>
</evidence>
<comment type="similarity">
    <text evidence="4 13">Belongs to the peptidase M24B family.</text>
</comment>
<dbReference type="Pfam" id="PF05195">
    <property type="entry name" value="AMP_N"/>
    <property type="match status" value="1"/>
</dbReference>
<dbReference type="Gene3D" id="1.20.5.340">
    <property type="match status" value="1"/>
</dbReference>
<dbReference type="SUPFAM" id="SSF53092">
    <property type="entry name" value="Creatinase/prolidase N-terminal domain"/>
    <property type="match status" value="1"/>
</dbReference>